<dbReference type="EMBL" id="JACXYU010000004">
    <property type="protein sequence ID" value="MBD3932055.1"/>
    <property type="molecule type" value="Genomic_DNA"/>
</dbReference>
<accession>A0A927ICM8</accession>
<evidence type="ECO:0000256" key="1">
    <source>
        <dbReference type="SAM" id="Phobius"/>
    </source>
</evidence>
<evidence type="ECO:0000313" key="2">
    <source>
        <dbReference type="EMBL" id="MBD3932055.1"/>
    </source>
</evidence>
<comment type="caution">
    <text evidence="2">The sequence shown here is derived from an EMBL/GenBank/DDBJ whole genome shotgun (WGS) entry which is preliminary data.</text>
</comment>
<dbReference type="RefSeq" id="WP_191209354.1">
    <property type="nucleotide sequence ID" value="NZ_BAABKL010000050.1"/>
</dbReference>
<keyword evidence="1" id="KW-0472">Membrane</keyword>
<organism evidence="2 3">
    <name type="scientific">Streptomyces chumphonensis</name>
    <dbReference type="NCBI Taxonomy" id="1214925"/>
    <lineage>
        <taxon>Bacteria</taxon>
        <taxon>Bacillati</taxon>
        <taxon>Actinomycetota</taxon>
        <taxon>Actinomycetes</taxon>
        <taxon>Kitasatosporales</taxon>
        <taxon>Streptomycetaceae</taxon>
        <taxon>Streptomyces</taxon>
    </lineage>
</organism>
<keyword evidence="1" id="KW-0812">Transmembrane</keyword>
<proteinExistence type="predicted"/>
<reference evidence="2" key="1">
    <citation type="submission" date="2020-09" db="EMBL/GenBank/DDBJ databases">
        <title>Secondary metabolite and genome analysis of marine Streptomyces chumphonensis KK1-2T.</title>
        <authorList>
            <person name="Phongsopitanun W."/>
            <person name="Kanchanasin P."/>
            <person name="Pittayakhajonwut P."/>
            <person name="Suwanborirux K."/>
            <person name="Tanasupawat S."/>
        </authorList>
    </citation>
    <scope>NUCLEOTIDE SEQUENCE</scope>
    <source>
        <strain evidence="2">KK1-2</strain>
    </source>
</reference>
<feature type="transmembrane region" description="Helical" evidence="1">
    <location>
        <begin position="186"/>
        <end position="206"/>
    </location>
</feature>
<dbReference type="Proteomes" id="UP000632289">
    <property type="component" value="Unassembled WGS sequence"/>
</dbReference>
<evidence type="ECO:0000313" key="3">
    <source>
        <dbReference type="Proteomes" id="UP000632289"/>
    </source>
</evidence>
<keyword evidence="1" id="KW-1133">Transmembrane helix</keyword>
<dbReference type="AlphaFoldDB" id="A0A927ICM8"/>
<gene>
    <name evidence="2" type="ORF">IF129_10875</name>
</gene>
<feature type="transmembrane region" description="Helical" evidence="1">
    <location>
        <begin position="157"/>
        <end position="174"/>
    </location>
</feature>
<sequence>MTEQPDPAPEPTYHALTVVLRDYLSYGESGMEDLRRDVHARVRKPVIASFCRELGRVLGGEAPVPTEAVNAEFRRRAEEHMAAGGEKVDPDALTYDDQQTYEALADLWEYLELTSDGEPDNALGHLRGSVRAGRSQVLWVPGDPVEALRTWMSWRSLALFLAGTVVCVASWAGYRHLDVAFLRPLLLLLTLAGFAGATVGGGALWLRRVRYVNPDAFLPAENQRKDSRR</sequence>
<protein>
    <submittedName>
        <fullName evidence="2">Uncharacterized protein</fullName>
    </submittedName>
</protein>
<keyword evidence="3" id="KW-1185">Reference proteome</keyword>
<name>A0A927ICM8_9ACTN</name>